<dbReference type="AlphaFoldDB" id="A0A3Q9FDQ3"/>
<accession>A0A3Q9FDQ3</accession>
<evidence type="ECO:0000313" key="3">
    <source>
        <dbReference type="Proteomes" id="UP000277191"/>
    </source>
</evidence>
<keyword evidence="1" id="KW-0812">Transmembrane</keyword>
<evidence type="ECO:0000256" key="1">
    <source>
        <dbReference type="SAM" id="Phobius"/>
    </source>
</evidence>
<organism evidence="2 3">
    <name type="scientific">Burkholderia cenocepacia</name>
    <dbReference type="NCBI Taxonomy" id="95486"/>
    <lineage>
        <taxon>Bacteria</taxon>
        <taxon>Pseudomonadati</taxon>
        <taxon>Pseudomonadota</taxon>
        <taxon>Betaproteobacteria</taxon>
        <taxon>Burkholderiales</taxon>
        <taxon>Burkholderiaceae</taxon>
        <taxon>Burkholderia</taxon>
        <taxon>Burkholderia cepacia complex</taxon>
    </lineage>
</organism>
<dbReference type="EMBL" id="CP034547">
    <property type="protein sequence ID" value="AZQ55865.1"/>
    <property type="molecule type" value="Genomic_DNA"/>
</dbReference>
<evidence type="ECO:0000313" key="2">
    <source>
        <dbReference type="EMBL" id="AZQ55865.1"/>
    </source>
</evidence>
<reference evidence="2 3" key="1">
    <citation type="submission" date="2018-12" db="EMBL/GenBank/DDBJ databases">
        <title>Cadmium resistance mechanism in endophytic bacteria Burkholderia cenocepacia YG-3.</title>
        <authorList>
            <person name="Zhang X."/>
            <person name="Wang X."/>
            <person name="Zhu Y."/>
        </authorList>
    </citation>
    <scope>NUCLEOTIDE SEQUENCE [LARGE SCALE GENOMIC DNA]</scope>
    <source>
        <strain evidence="2 3">YG-3</strain>
    </source>
</reference>
<protein>
    <submittedName>
        <fullName evidence="2">Uncharacterized protein</fullName>
    </submittedName>
</protein>
<proteinExistence type="predicted"/>
<gene>
    <name evidence="2" type="ORF">D5R55_34215</name>
</gene>
<feature type="transmembrane region" description="Helical" evidence="1">
    <location>
        <begin position="34"/>
        <end position="56"/>
    </location>
</feature>
<keyword evidence="1" id="KW-1133">Transmembrane helix</keyword>
<keyword evidence="1" id="KW-0472">Membrane</keyword>
<name>A0A3Q9FDQ3_9BURK</name>
<dbReference type="Proteomes" id="UP000277191">
    <property type="component" value="Chromosome 3"/>
</dbReference>
<sequence>MGMRPFLPARLAGHPADSIWPRHTTICIRCLTSIFFRIAPTFTGELLLIYFFVIWLDRHARRRAARLRGA</sequence>